<keyword evidence="5" id="KW-1185">Reference proteome</keyword>
<dbReference type="PROSITE" id="PS01186">
    <property type="entry name" value="EGF_2"/>
    <property type="match status" value="1"/>
</dbReference>
<dbReference type="Pfam" id="PF00094">
    <property type="entry name" value="VWD"/>
    <property type="match status" value="1"/>
</dbReference>
<dbReference type="PANTHER" id="PTHR14949:SF54">
    <property type="entry name" value="VWFD DOMAIN-CONTAINING PROTEIN"/>
    <property type="match status" value="1"/>
</dbReference>
<evidence type="ECO:0000313" key="5">
    <source>
        <dbReference type="Proteomes" id="UP001519460"/>
    </source>
</evidence>
<evidence type="ECO:0000259" key="3">
    <source>
        <dbReference type="PROSITE" id="PS51233"/>
    </source>
</evidence>
<reference evidence="4 5" key="1">
    <citation type="journal article" date="2023" name="Sci. Data">
        <title>Genome assembly of the Korean intertidal mud-creeper Batillaria attramentaria.</title>
        <authorList>
            <person name="Patra A.K."/>
            <person name="Ho P.T."/>
            <person name="Jun S."/>
            <person name="Lee S.J."/>
            <person name="Kim Y."/>
            <person name="Won Y.J."/>
        </authorList>
    </citation>
    <scope>NUCLEOTIDE SEQUENCE [LARGE SCALE GENOMIC DNA]</scope>
    <source>
        <strain evidence="4">Wonlab-2016</strain>
    </source>
</reference>
<dbReference type="Proteomes" id="UP001519460">
    <property type="component" value="Unassembled WGS sequence"/>
</dbReference>
<protein>
    <recommendedName>
        <fullName evidence="3">VWFD domain-containing protein</fullName>
    </recommendedName>
</protein>
<accession>A0ABD0KB06</accession>
<keyword evidence="2" id="KW-1015">Disulfide bond</keyword>
<dbReference type="InterPro" id="IPR050969">
    <property type="entry name" value="Dev_Signal_Modulators"/>
</dbReference>
<dbReference type="PROSITE" id="PS00022">
    <property type="entry name" value="EGF_1"/>
    <property type="match status" value="1"/>
</dbReference>
<dbReference type="Pfam" id="PF26129">
    <property type="entry name" value="Vwde"/>
    <property type="match status" value="1"/>
</dbReference>
<evidence type="ECO:0000256" key="2">
    <source>
        <dbReference type="ARBA" id="ARBA00023157"/>
    </source>
</evidence>
<proteinExistence type="predicted"/>
<sequence>MLIPVVQCAHPDPCLRQNHVEIDEYRRSSGYTIAYPEEPLCDDELPNGWYRFTSAAGGTMPTTRVERKRCGTIVPIWMSGDPPRIGDGKVTRKACANFETGGPQHSNGCEQTVDIGVKNCTNFLATERHAQPDNDSYPKLTQSPRLSQPEIVGKTFRFVCQFEYAHQHPQQAFEVAWTFEGVTKHTDQVADPSRSASLDGTKLKGDLGKSLGCKVRAFYTNHPQHTKGPWLESNLYWAGIRPEAYHVTISEKDELRNVTLTSTIPILCQDTKAEEDNFCCIPLDLRVDGAAPDKLEAGIACTWPLCKSLWNDATKEARIPIPLSASKDKIEDDKGTDLLLRFQNIAPDQKHGPYLGVFDNYEIRSVQIDVFDAETKTCSLNSDPHFIGLSGNHFNLYRVGDYTMYQNTERHFEVQIRTWPCWGGKVTCACAVAVRELDDVIVINACDETYYANGMASPEIKTFRKLRQGVAIKQATDGSQIGVYLPSGSEVLVKGRNGGGAQHWYLDVELKVPAMDRGHGRGICGTFDDDNANEFTHRDGHVDTMCNKCEPRLFTESWSNNMTSLFKTRPPPLNAFYFKRFCQCDEANSRACNNCEDQAGKVGFGQFNDTPGETDKDDQLAFLTGVFHDTNATTQRRRQIATSTYVDVDESSDAYDPDDYRDFEPKVVTWAMPRNITEAEAKRTCRQKLESAAIWPHCRGKLAQKAETRIANCVEDVKIGDTFDAMDSMIESFTTACQVELAKDPSNYQTNPATGKSVMKPEISTDICSTNCELHGHCDRGRCVCDQGFTGDNCQLPVNQPPVLYRVRGFVHSDDFVLTA</sequence>
<comment type="caution">
    <text evidence="4">The sequence shown here is derived from an EMBL/GenBank/DDBJ whole genome shotgun (WGS) entry which is preliminary data.</text>
</comment>
<gene>
    <name evidence="4" type="ORF">BaRGS_00024513</name>
</gene>
<dbReference type="InterPro" id="IPR001846">
    <property type="entry name" value="VWF_type-D"/>
</dbReference>
<dbReference type="SMART" id="SM00216">
    <property type="entry name" value="VWD"/>
    <property type="match status" value="1"/>
</dbReference>
<dbReference type="Pfam" id="PF23283">
    <property type="entry name" value="D8C_UMOD"/>
    <property type="match status" value="1"/>
</dbReference>
<evidence type="ECO:0000256" key="1">
    <source>
        <dbReference type="ARBA" id="ARBA00022729"/>
    </source>
</evidence>
<evidence type="ECO:0000313" key="4">
    <source>
        <dbReference type="EMBL" id="KAK7484264.1"/>
    </source>
</evidence>
<dbReference type="Gene3D" id="2.10.25.10">
    <property type="entry name" value="Laminin"/>
    <property type="match status" value="1"/>
</dbReference>
<organism evidence="4 5">
    <name type="scientific">Batillaria attramentaria</name>
    <dbReference type="NCBI Taxonomy" id="370345"/>
    <lineage>
        <taxon>Eukaryota</taxon>
        <taxon>Metazoa</taxon>
        <taxon>Spiralia</taxon>
        <taxon>Lophotrochozoa</taxon>
        <taxon>Mollusca</taxon>
        <taxon>Gastropoda</taxon>
        <taxon>Caenogastropoda</taxon>
        <taxon>Sorbeoconcha</taxon>
        <taxon>Cerithioidea</taxon>
        <taxon>Batillariidae</taxon>
        <taxon>Batillaria</taxon>
    </lineage>
</organism>
<dbReference type="PANTHER" id="PTHR14949">
    <property type="entry name" value="EGF-LIKE-DOMAIN, MULTIPLE 7, 8"/>
    <property type="match status" value="1"/>
</dbReference>
<dbReference type="InterPro" id="IPR000742">
    <property type="entry name" value="EGF"/>
</dbReference>
<feature type="domain" description="VWFD" evidence="3">
    <location>
        <begin position="376"/>
        <end position="566"/>
    </location>
</feature>
<keyword evidence="1" id="KW-0732">Signal</keyword>
<dbReference type="InterPro" id="IPR057774">
    <property type="entry name" value="D8C_UMOD/GP2/OIT3-like"/>
</dbReference>
<dbReference type="EMBL" id="JACVVK020000213">
    <property type="protein sequence ID" value="KAK7484264.1"/>
    <property type="molecule type" value="Genomic_DNA"/>
</dbReference>
<name>A0ABD0KB06_9CAEN</name>
<dbReference type="InterPro" id="IPR057885">
    <property type="entry name" value="Ig_VWDE"/>
</dbReference>
<dbReference type="Pfam" id="PF25776">
    <property type="entry name" value="Ig_VWDE"/>
    <property type="match status" value="1"/>
</dbReference>
<dbReference type="InterPro" id="IPR058727">
    <property type="entry name" value="Helical_Vwde"/>
</dbReference>
<dbReference type="AlphaFoldDB" id="A0ABD0KB06"/>
<dbReference type="PROSITE" id="PS51233">
    <property type="entry name" value="VWFD"/>
    <property type="match status" value="1"/>
</dbReference>